<evidence type="ECO:0000313" key="1">
    <source>
        <dbReference type="EMBL" id="NLW36470.1"/>
    </source>
</evidence>
<dbReference type="Proteomes" id="UP000777265">
    <property type="component" value="Unassembled WGS sequence"/>
</dbReference>
<dbReference type="Pfam" id="PF19027">
    <property type="entry name" value="DUF5752"/>
    <property type="match status" value="1"/>
</dbReference>
<dbReference type="EMBL" id="JAAYEE010000253">
    <property type="protein sequence ID" value="NLW36470.1"/>
    <property type="molecule type" value="Genomic_DNA"/>
</dbReference>
<reference evidence="1" key="2">
    <citation type="submission" date="2020-01" db="EMBL/GenBank/DDBJ databases">
        <authorList>
            <person name="Campanaro S."/>
        </authorList>
    </citation>
    <scope>NUCLEOTIDE SEQUENCE</scope>
    <source>
        <strain evidence="1">AS06rmzACSIP_7</strain>
    </source>
</reference>
<evidence type="ECO:0000313" key="2">
    <source>
        <dbReference type="Proteomes" id="UP000777265"/>
    </source>
</evidence>
<sequence>MTSVATPFEFKQCVTLLKSTGKKARDLRRLCDLIGSVSDESIFHHTYQYFLKEHVLEYTNDFAHWVGESLEERSLAEQLSNVDPYGFGTIRDLRDELRNVITAYLKGSPEPREARPGDEFYFNETATLVFPVGIWARNLAEFLMAIKLIESGSIYYHFYEARVRVEDKTDDFSKWIGEALGKEGLAMHIRSIDPFMHNVEEIQKHIADAVEAWIKQDMERMVNAL</sequence>
<organism evidence="1 2">
    <name type="scientific">Syntrophorhabdus aromaticivorans</name>
    <dbReference type="NCBI Taxonomy" id="328301"/>
    <lineage>
        <taxon>Bacteria</taxon>
        <taxon>Pseudomonadati</taxon>
        <taxon>Thermodesulfobacteriota</taxon>
        <taxon>Syntrophorhabdia</taxon>
        <taxon>Syntrophorhabdales</taxon>
        <taxon>Syntrophorhabdaceae</taxon>
        <taxon>Syntrophorhabdus</taxon>
    </lineage>
</organism>
<comment type="caution">
    <text evidence="1">The sequence shown here is derived from an EMBL/GenBank/DDBJ whole genome shotgun (WGS) entry which is preliminary data.</text>
</comment>
<protein>
    <submittedName>
        <fullName evidence="1">Uncharacterized protein</fullName>
    </submittedName>
</protein>
<name>A0A971S1G7_9BACT</name>
<reference evidence="1" key="1">
    <citation type="journal article" date="2020" name="Biotechnol. Biofuels">
        <title>New insights from the biogas microbiome by comprehensive genome-resolved metagenomics of nearly 1600 species originating from multiple anaerobic digesters.</title>
        <authorList>
            <person name="Campanaro S."/>
            <person name="Treu L."/>
            <person name="Rodriguez-R L.M."/>
            <person name="Kovalovszki A."/>
            <person name="Ziels R.M."/>
            <person name="Maus I."/>
            <person name="Zhu X."/>
            <person name="Kougias P.G."/>
            <person name="Basile A."/>
            <person name="Luo G."/>
            <person name="Schluter A."/>
            <person name="Konstantinidis K.T."/>
            <person name="Angelidaki I."/>
        </authorList>
    </citation>
    <scope>NUCLEOTIDE SEQUENCE</scope>
    <source>
        <strain evidence="1">AS06rmzACSIP_7</strain>
    </source>
</reference>
<gene>
    <name evidence="1" type="ORF">GXY80_13500</name>
</gene>
<dbReference type="AlphaFoldDB" id="A0A971S1G7"/>
<dbReference type="InterPro" id="IPR044036">
    <property type="entry name" value="DUF5752"/>
</dbReference>
<accession>A0A971S1G7</accession>
<proteinExistence type="predicted"/>